<dbReference type="InterPro" id="IPR015422">
    <property type="entry name" value="PyrdxlP-dep_Trfase_small"/>
</dbReference>
<dbReference type="InterPro" id="IPR015421">
    <property type="entry name" value="PyrdxlP-dep_Trfase_major"/>
</dbReference>
<dbReference type="KEGG" id="nth:Nther_0106"/>
<sequence>MELINIDETLEMTRQELRTKHNNYLNPGFMKMLSLLGFDKKFVRAEGTKVWDDNGIEYLDFLGGYGSLNLGHNPEEVFNALDKIKGSPNILQAAPGTFNAALAENLAAITPGNLQHSFFCNSGAEAVEGAVKLARRATGKSKVISAKGSFHGKTMGSLSVSGRDKFKAGYFPLVPECTQIPYGDDEALREEIDENTAAVILEPVMGEGGVIVPPEGYLSTVSEICSQNNIVFILDEIQTGLGRTGKMLACEWEQITPDIICFAKSLGGGVFPIGAFITTPELWNKAYGRMEEALMHTSTFGGNALATGASIATINSILDNNLPERANEHGEYFINSLKQLDDKHDMIKEVRGQGLLIGIEFNSPEKSVLNKLSKGMLEKVSQEYTGAFVAEKLQNEYQVLTAFTLNNPNVIRLEPPLIVDKEQIDYVVDSLDKLLDHHGDFFKLAFSSGKKAVSSFFKRD</sequence>
<dbReference type="CDD" id="cd00610">
    <property type="entry name" value="OAT_like"/>
    <property type="match status" value="1"/>
</dbReference>
<dbReference type="PIRSF" id="PIRSF000521">
    <property type="entry name" value="Transaminase_4ab_Lys_Orn"/>
    <property type="match status" value="1"/>
</dbReference>
<evidence type="ECO:0000313" key="6">
    <source>
        <dbReference type="EMBL" id="ACB83705.1"/>
    </source>
</evidence>
<dbReference type="HOGENOM" id="CLU_016922_10_0_9"/>
<evidence type="ECO:0000256" key="4">
    <source>
        <dbReference type="ARBA" id="ARBA00022898"/>
    </source>
</evidence>
<accession>B2A3S9</accession>
<dbReference type="Gene3D" id="3.40.640.10">
    <property type="entry name" value="Type I PLP-dependent aspartate aminotransferase-like (Major domain)"/>
    <property type="match status" value="1"/>
</dbReference>
<dbReference type="InterPro" id="IPR005814">
    <property type="entry name" value="Aminotrans_3"/>
</dbReference>
<evidence type="ECO:0000256" key="3">
    <source>
        <dbReference type="ARBA" id="ARBA00022679"/>
    </source>
</evidence>
<dbReference type="InterPro" id="IPR049704">
    <property type="entry name" value="Aminotrans_3_PPA_site"/>
</dbReference>
<evidence type="ECO:0000256" key="2">
    <source>
        <dbReference type="ARBA" id="ARBA00022576"/>
    </source>
</evidence>
<keyword evidence="7" id="KW-1185">Reference proteome</keyword>
<gene>
    <name evidence="6" type="ordered locus">Nther_0106</name>
</gene>
<dbReference type="eggNOG" id="COG4992">
    <property type="taxonomic scope" value="Bacteria"/>
</dbReference>
<evidence type="ECO:0000313" key="7">
    <source>
        <dbReference type="Proteomes" id="UP000001683"/>
    </source>
</evidence>
<dbReference type="PANTHER" id="PTHR11986:SF79">
    <property type="entry name" value="ACETYLORNITHINE AMINOTRANSFERASE, MITOCHONDRIAL"/>
    <property type="match status" value="1"/>
</dbReference>
<dbReference type="InParanoid" id="B2A3S9"/>
<organism evidence="6 7">
    <name type="scientific">Natranaerobius thermophilus (strain ATCC BAA-1301 / DSM 18059 / JW/NM-WN-LF)</name>
    <dbReference type="NCBI Taxonomy" id="457570"/>
    <lineage>
        <taxon>Bacteria</taxon>
        <taxon>Bacillati</taxon>
        <taxon>Bacillota</taxon>
        <taxon>Clostridia</taxon>
        <taxon>Natranaerobiales</taxon>
        <taxon>Natranaerobiaceae</taxon>
        <taxon>Natranaerobius</taxon>
    </lineage>
</organism>
<evidence type="ECO:0000256" key="1">
    <source>
        <dbReference type="ARBA" id="ARBA00001933"/>
    </source>
</evidence>
<dbReference type="OrthoDB" id="9807885at2"/>
<reference evidence="6 7" key="1">
    <citation type="submission" date="2008-04" db="EMBL/GenBank/DDBJ databases">
        <title>Complete sequence of chromosome of Natranaerobius thermophilus JW/NM-WN-LF.</title>
        <authorList>
            <consortium name="US DOE Joint Genome Institute"/>
            <person name="Copeland A."/>
            <person name="Lucas S."/>
            <person name="Lapidus A."/>
            <person name="Glavina del Rio T."/>
            <person name="Dalin E."/>
            <person name="Tice H."/>
            <person name="Bruce D."/>
            <person name="Goodwin L."/>
            <person name="Pitluck S."/>
            <person name="Chertkov O."/>
            <person name="Brettin T."/>
            <person name="Detter J.C."/>
            <person name="Han C."/>
            <person name="Kuske C.R."/>
            <person name="Schmutz J."/>
            <person name="Larimer F."/>
            <person name="Land M."/>
            <person name="Hauser L."/>
            <person name="Kyrpides N."/>
            <person name="Lykidis A."/>
            <person name="Mesbah N.M."/>
            <person name="Wiegel J."/>
        </authorList>
    </citation>
    <scope>NUCLEOTIDE SEQUENCE [LARGE SCALE GENOMIC DNA]</scope>
    <source>
        <strain evidence="7">ATCC BAA-1301 / DSM 18059 / JW/NM-WN-LF</strain>
    </source>
</reference>
<dbReference type="PROSITE" id="PS00600">
    <property type="entry name" value="AA_TRANSFER_CLASS_3"/>
    <property type="match status" value="1"/>
</dbReference>
<keyword evidence="2 6" id="KW-0032">Aminotransferase</keyword>
<dbReference type="GO" id="GO:0008483">
    <property type="term" value="F:transaminase activity"/>
    <property type="evidence" value="ECO:0007669"/>
    <property type="project" value="UniProtKB-KW"/>
</dbReference>
<dbReference type="GO" id="GO:0030170">
    <property type="term" value="F:pyridoxal phosphate binding"/>
    <property type="evidence" value="ECO:0007669"/>
    <property type="project" value="InterPro"/>
</dbReference>
<proteinExistence type="inferred from homology"/>
<dbReference type="PANTHER" id="PTHR11986">
    <property type="entry name" value="AMINOTRANSFERASE CLASS III"/>
    <property type="match status" value="1"/>
</dbReference>
<dbReference type="FunFam" id="3.40.640.10:FF:000004">
    <property type="entry name" value="Acetylornithine aminotransferase"/>
    <property type="match status" value="1"/>
</dbReference>
<name>B2A3S9_NATTJ</name>
<comment type="cofactor">
    <cofactor evidence="1">
        <name>pyridoxal 5'-phosphate</name>
        <dbReference type="ChEBI" id="CHEBI:597326"/>
    </cofactor>
</comment>
<evidence type="ECO:0000256" key="5">
    <source>
        <dbReference type="RuleBase" id="RU003560"/>
    </source>
</evidence>
<dbReference type="InterPro" id="IPR050103">
    <property type="entry name" value="Class-III_PLP-dep_AT"/>
</dbReference>
<dbReference type="AlphaFoldDB" id="B2A3S9"/>
<dbReference type="InterPro" id="IPR015424">
    <property type="entry name" value="PyrdxlP-dep_Trfase"/>
</dbReference>
<dbReference type="GO" id="GO:0042802">
    <property type="term" value="F:identical protein binding"/>
    <property type="evidence" value="ECO:0007669"/>
    <property type="project" value="TreeGrafter"/>
</dbReference>
<dbReference type="RefSeq" id="WP_012446596.1">
    <property type="nucleotide sequence ID" value="NC_010718.1"/>
</dbReference>
<dbReference type="STRING" id="457570.Nther_0106"/>
<dbReference type="Gene3D" id="3.90.1150.10">
    <property type="entry name" value="Aspartate Aminotransferase, domain 1"/>
    <property type="match status" value="1"/>
</dbReference>
<comment type="similarity">
    <text evidence="5">Belongs to the class-III pyridoxal-phosphate-dependent aminotransferase family.</text>
</comment>
<dbReference type="EMBL" id="CP001034">
    <property type="protein sequence ID" value="ACB83705.1"/>
    <property type="molecule type" value="Genomic_DNA"/>
</dbReference>
<dbReference type="Pfam" id="PF00202">
    <property type="entry name" value="Aminotran_3"/>
    <property type="match status" value="1"/>
</dbReference>
<dbReference type="SUPFAM" id="SSF53383">
    <property type="entry name" value="PLP-dependent transferases"/>
    <property type="match status" value="1"/>
</dbReference>
<protein>
    <submittedName>
        <fullName evidence="6">Aminotransferase</fullName>
    </submittedName>
</protein>
<reference evidence="6 7" key="2">
    <citation type="journal article" date="2011" name="J. Bacteriol.">
        <title>Complete genome sequence of the anaerobic, halophilic alkalithermophile Natranaerobius thermophilus JW/NM-WN-LF.</title>
        <authorList>
            <person name="Zhao B."/>
            <person name="Mesbah N.M."/>
            <person name="Dalin E."/>
            <person name="Goodwin L."/>
            <person name="Nolan M."/>
            <person name="Pitluck S."/>
            <person name="Chertkov O."/>
            <person name="Brettin T.S."/>
            <person name="Han J."/>
            <person name="Larimer F.W."/>
            <person name="Land M.L."/>
            <person name="Hauser L."/>
            <person name="Kyrpides N."/>
            <person name="Wiegel J."/>
        </authorList>
    </citation>
    <scope>NUCLEOTIDE SEQUENCE [LARGE SCALE GENOMIC DNA]</scope>
    <source>
        <strain evidence="7">ATCC BAA-1301 / DSM 18059 / JW/NM-WN-LF</strain>
    </source>
</reference>
<keyword evidence="3 6" id="KW-0808">Transferase</keyword>
<keyword evidence="4 5" id="KW-0663">Pyridoxal phosphate</keyword>
<dbReference type="Proteomes" id="UP000001683">
    <property type="component" value="Chromosome"/>
</dbReference>